<dbReference type="GO" id="GO:0020037">
    <property type="term" value="F:heme binding"/>
    <property type="evidence" value="ECO:0007669"/>
    <property type="project" value="InterPro"/>
</dbReference>
<dbReference type="GO" id="GO:0005506">
    <property type="term" value="F:iron ion binding"/>
    <property type="evidence" value="ECO:0007669"/>
    <property type="project" value="InterPro"/>
</dbReference>
<comment type="similarity">
    <text evidence="1 8">Belongs to the cytochrome P450 family.</text>
</comment>
<keyword evidence="6 8" id="KW-0503">Monooxygenase</keyword>
<dbReference type="InterPro" id="IPR017972">
    <property type="entry name" value="Cyt_P450_CS"/>
</dbReference>
<keyword evidence="4 8" id="KW-0560">Oxidoreductase</keyword>
<keyword evidence="2 7" id="KW-0349">Heme</keyword>
<dbReference type="Pfam" id="PF00067">
    <property type="entry name" value="p450"/>
    <property type="match status" value="1"/>
</dbReference>
<feature type="binding site" description="axial binding residue" evidence="7">
    <location>
        <position position="398"/>
    </location>
    <ligand>
        <name>heme</name>
        <dbReference type="ChEBI" id="CHEBI:30413"/>
    </ligand>
    <ligandPart>
        <name>Fe</name>
        <dbReference type="ChEBI" id="CHEBI:18248"/>
    </ligandPart>
</feature>
<accession>A0A1G8CNF7</accession>
<dbReference type="InterPro" id="IPR036396">
    <property type="entry name" value="Cyt_P450_sf"/>
</dbReference>
<dbReference type="OrthoDB" id="3217230at2"/>
<keyword evidence="10" id="KW-1185">Reference proteome</keyword>
<dbReference type="RefSeq" id="WP_093171639.1">
    <property type="nucleotide sequence ID" value="NZ_FNCN01000016.1"/>
</dbReference>
<comment type="cofactor">
    <cofactor evidence="7">
        <name>heme</name>
        <dbReference type="ChEBI" id="CHEBI:30413"/>
    </cofactor>
</comment>
<evidence type="ECO:0000256" key="4">
    <source>
        <dbReference type="ARBA" id="ARBA00023002"/>
    </source>
</evidence>
<dbReference type="GO" id="GO:0004497">
    <property type="term" value="F:monooxygenase activity"/>
    <property type="evidence" value="ECO:0007669"/>
    <property type="project" value="UniProtKB-KW"/>
</dbReference>
<dbReference type="Gene3D" id="1.10.630.10">
    <property type="entry name" value="Cytochrome P450"/>
    <property type="match status" value="1"/>
</dbReference>
<evidence type="ECO:0000313" key="9">
    <source>
        <dbReference type="EMBL" id="SDH46833.1"/>
    </source>
</evidence>
<keyword evidence="5 7" id="KW-0408">Iron</keyword>
<evidence type="ECO:0000313" key="10">
    <source>
        <dbReference type="Proteomes" id="UP000198923"/>
    </source>
</evidence>
<evidence type="ECO:0000256" key="1">
    <source>
        <dbReference type="ARBA" id="ARBA00010617"/>
    </source>
</evidence>
<evidence type="ECO:0000256" key="7">
    <source>
        <dbReference type="PIRSR" id="PIRSR602401-1"/>
    </source>
</evidence>
<reference evidence="9 10" key="1">
    <citation type="submission" date="2016-10" db="EMBL/GenBank/DDBJ databases">
        <authorList>
            <person name="de Groot N.N."/>
        </authorList>
    </citation>
    <scope>NUCLEOTIDE SEQUENCE [LARGE SCALE GENOMIC DNA]</scope>
    <source>
        <strain evidence="9 10">CPCC 201354</strain>
    </source>
</reference>
<evidence type="ECO:0000256" key="2">
    <source>
        <dbReference type="ARBA" id="ARBA00022617"/>
    </source>
</evidence>
<dbReference type="PRINTS" id="PR00463">
    <property type="entry name" value="EP450I"/>
</dbReference>
<dbReference type="STRING" id="504805.SAMN05421505_11675"/>
<dbReference type="PANTHER" id="PTHR24291">
    <property type="entry name" value="CYTOCHROME P450 FAMILY 4"/>
    <property type="match status" value="1"/>
</dbReference>
<dbReference type="PROSITE" id="PS00086">
    <property type="entry name" value="CYTOCHROME_P450"/>
    <property type="match status" value="1"/>
</dbReference>
<dbReference type="PANTHER" id="PTHR24291:SF50">
    <property type="entry name" value="BIFUNCTIONAL ALBAFLAVENONE MONOOXYGENASE_TERPENE SYNTHASE"/>
    <property type="match status" value="1"/>
</dbReference>
<proteinExistence type="inferred from homology"/>
<organism evidence="9 10">
    <name type="scientific">Sinosporangium album</name>
    <dbReference type="NCBI Taxonomy" id="504805"/>
    <lineage>
        <taxon>Bacteria</taxon>
        <taxon>Bacillati</taxon>
        <taxon>Actinomycetota</taxon>
        <taxon>Actinomycetes</taxon>
        <taxon>Streptosporangiales</taxon>
        <taxon>Streptosporangiaceae</taxon>
        <taxon>Sinosporangium</taxon>
    </lineage>
</organism>
<protein>
    <submittedName>
        <fullName evidence="9">Cytochrome P450</fullName>
    </submittedName>
</protein>
<name>A0A1G8CNF7_9ACTN</name>
<evidence type="ECO:0000256" key="5">
    <source>
        <dbReference type="ARBA" id="ARBA00023004"/>
    </source>
</evidence>
<keyword evidence="3 7" id="KW-0479">Metal-binding</keyword>
<evidence type="ECO:0000256" key="3">
    <source>
        <dbReference type="ARBA" id="ARBA00022723"/>
    </source>
</evidence>
<dbReference type="AlphaFoldDB" id="A0A1G8CNF7"/>
<evidence type="ECO:0000256" key="6">
    <source>
        <dbReference type="ARBA" id="ARBA00023033"/>
    </source>
</evidence>
<dbReference type="GO" id="GO:0016705">
    <property type="term" value="F:oxidoreductase activity, acting on paired donors, with incorporation or reduction of molecular oxygen"/>
    <property type="evidence" value="ECO:0007669"/>
    <property type="project" value="InterPro"/>
</dbReference>
<evidence type="ECO:0000256" key="8">
    <source>
        <dbReference type="RuleBase" id="RU000461"/>
    </source>
</evidence>
<dbReference type="InterPro" id="IPR002401">
    <property type="entry name" value="Cyt_P450_E_grp-I"/>
</dbReference>
<sequence length="450" mass="50085">MSAAVSNARPKRLVSHHRLFARLLRDPLGALEDLGRQAGGDVAEVRLGWFTGYLVTHPDHVQHVLKGNHENYIREGMFWRPLRRLLGNGILIGEGRSWEHSRKVIQPFFTSRSIHAHADVIIQAVGRQVDRLDEAAASGRTLDALTEMNRILSAASIRIFFGDRLTPAEVARLVPAYDRASASVVARLLLPFVPDRFPLPGDRAFRRATRDIDDVVYSLVERTRRQPDGDDVISVLCRAQGDSWDEAARRGVRDDAVNMIGASLETSAQAMVWLWPVLHQNPEVASAVQEEIDRVVGAGPVTPEHLPQLQYVKAVLQEVLRVYPSGWLFPRMALREDTIGGVRIAPGGNVLISPYVTQRMEGVWDDPLAFKPERFLTKGSTRHHRYAYFPFGGGPHTCVGNHMFLVSATLVAATILSRYRPVLVGATTFTPAPGAALRMRERVNLALIPR</sequence>
<dbReference type="EMBL" id="FNCN01000016">
    <property type="protein sequence ID" value="SDH46833.1"/>
    <property type="molecule type" value="Genomic_DNA"/>
</dbReference>
<dbReference type="InterPro" id="IPR001128">
    <property type="entry name" value="Cyt_P450"/>
</dbReference>
<dbReference type="Proteomes" id="UP000198923">
    <property type="component" value="Unassembled WGS sequence"/>
</dbReference>
<gene>
    <name evidence="9" type="ORF">SAMN05421505_11675</name>
</gene>
<dbReference type="InterPro" id="IPR050196">
    <property type="entry name" value="Cytochrome_P450_Monoox"/>
</dbReference>
<dbReference type="SUPFAM" id="SSF48264">
    <property type="entry name" value="Cytochrome P450"/>
    <property type="match status" value="1"/>
</dbReference>